<sequence length="132" mass="14057">MDHVRSKFTSSKTIMIVGLSGSGKTLKNGFFNPNTQPSTEPNKDIPGSAHLSTILDEFFPQADGIVFLLDSVGVSQKSHAALDDKFCATTIEEESGADVIALGIPGEPLYFRGVVTRSVHSNFQLAIASSSL</sequence>
<evidence type="ECO:0000313" key="1">
    <source>
        <dbReference type="EMBL" id="KAL3530217.1"/>
    </source>
</evidence>
<dbReference type="Proteomes" id="UP001630127">
    <property type="component" value="Unassembled WGS sequence"/>
</dbReference>
<proteinExistence type="predicted"/>
<gene>
    <name evidence="1" type="ORF">ACH5RR_009539</name>
</gene>
<keyword evidence="2" id="KW-1185">Reference proteome</keyword>
<protein>
    <submittedName>
        <fullName evidence="1">Uncharacterized protein</fullName>
    </submittedName>
</protein>
<accession>A0ABD3AER4</accession>
<dbReference type="EMBL" id="JBJUIK010000004">
    <property type="protein sequence ID" value="KAL3530217.1"/>
    <property type="molecule type" value="Genomic_DNA"/>
</dbReference>
<dbReference type="SUPFAM" id="SSF52540">
    <property type="entry name" value="P-loop containing nucleoside triphosphate hydrolases"/>
    <property type="match status" value="1"/>
</dbReference>
<name>A0ABD3AER4_9GENT</name>
<evidence type="ECO:0000313" key="2">
    <source>
        <dbReference type="Proteomes" id="UP001630127"/>
    </source>
</evidence>
<reference evidence="1 2" key="1">
    <citation type="submission" date="2024-11" db="EMBL/GenBank/DDBJ databases">
        <title>A near-complete genome assembly of Cinchona calisaya.</title>
        <authorList>
            <person name="Lian D.C."/>
            <person name="Zhao X.W."/>
            <person name="Wei L."/>
        </authorList>
    </citation>
    <scope>NUCLEOTIDE SEQUENCE [LARGE SCALE GENOMIC DNA]</scope>
    <source>
        <tissue evidence="1">Nenye</tissue>
    </source>
</reference>
<comment type="caution">
    <text evidence="1">The sequence shown here is derived from an EMBL/GenBank/DDBJ whole genome shotgun (WGS) entry which is preliminary data.</text>
</comment>
<dbReference type="InterPro" id="IPR027417">
    <property type="entry name" value="P-loop_NTPase"/>
</dbReference>
<organism evidence="1 2">
    <name type="scientific">Cinchona calisaya</name>
    <dbReference type="NCBI Taxonomy" id="153742"/>
    <lineage>
        <taxon>Eukaryota</taxon>
        <taxon>Viridiplantae</taxon>
        <taxon>Streptophyta</taxon>
        <taxon>Embryophyta</taxon>
        <taxon>Tracheophyta</taxon>
        <taxon>Spermatophyta</taxon>
        <taxon>Magnoliopsida</taxon>
        <taxon>eudicotyledons</taxon>
        <taxon>Gunneridae</taxon>
        <taxon>Pentapetalae</taxon>
        <taxon>asterids</taxon>
        <taxon>lamiids</taxon>
        <taxon>Gentianales</taxon>
        <taxon>Rubiaceae</taxon>
        <taxon>Cinchonoideae</taxon>
        <taxon>Cinchoneae</taxon>
        <taxon>Cinchona</taxon>
    </lineage>
</organism>
<dbReference type="Gene3D" id="3.40.50.300">
    <property type="entry name" value="P-loop containing nucleotide triphosphate hydrolases"/>
    <property type="match status" value="1"/>
</dbReference>
<dbReference type="AlphaFoldDB" id="A0ABD3AER4"/>